<evidence type="ECO:0000256" key="1">
    <source>
        <dbReference type="SAM" id="Phobius"/>
    </source>
</evidence>
<reference evidence="2" key="1">
    <citation type="journal article" date="2004" name="Mol. Biol. Evol.">
        <title>Complete sequences of the highly rearranged molluscan mitochondrial genomes of the scaphopod Graptacme eborea and the bivalve Mytilus edulis.</title>
        <authorList>
            <person name="Boore J.L."/>
            <person name="Medina M."/>
            <person name="Rosenberg L.A."/>
        </authorList>
    </citation>
    <scope>NUCLEOTIDE SEQUENCE</scope>
</reference>
<dbReference type="RefSeq" id="YP_073355.1">
    <property type="nucleotide sequence ID" value="NC_006162.1"/>
</dbReference>
<feature type="transmembrane region" description="Helical" evidence="1">
    <location>
        <begin position="6"/>
        <end position="29"/>
    </location>
</feature>
<keyword evidence="1" id="KW-1133">Transmembrane helix</keyword>
<dbReference type="CTD" id="4509"/>
<sequence length="53" mass="6561">MPQLSPLNWLMLMCFFWSGFILLMLIFWWNCPKKMKYSISNIVFLNKVTVWNW</sequence>
<proteinExistence type="predicted"/>
<dbReference type="EMBL" id="AY484748">
    <property type="protein sequence ID" value="AAT98391.1"/>
    <property type="molecule type" value="Genomic_DNA"/>
</dbReference>
<name>Q68SQ0_GRAEB</name>
<evidence type="ECO:0000313" key="2">
    <source>
        <dbReference type="EMBL" id="AAT98391.1"/>
    </source>
</evidence>
<geneLocation type="mitochondrion" evidence="2"/>
<keyword evidence="1" id="KW-0812">Transmembrane</keyword>
<gene>
    <name evidence="2" type="primary">atp8</name>
</gene>
<accession>Q68SQ0</accession>
<protein>
    <submittedName>
        <fullName evidence="2">ATP synthase F0 subunit 8</fullName>
    </submittedName>
</protein>
<dbReference type="GeneID" id="2960567"/>
<keyword evidence="1" id="KW-0472">Membrane</keyword>
<dbReference type="AlphaFoldDB" id="Q68SQ0"/>
<keyword evidence="2" id="KW-0496">Mitochondrion</keyword>
<organism evidence="2">
    <name type="scientific">Graptacme eborea</name>
    <name type="common">Ivory tusk shell</name>
    <name type="synonym">Dentalium eboreum</name>
    <dbReference type="NCBI Taxonomy" id="55752"/>
    <lineage>
        <taxon>Eukaryota</taxon>
        <taxon>Metazoa</taxon>
        <taxon>Spiralia</taxon>
        <taxon>Lophotrochozoa</taxon>
        <taxon>Mollusca</taxon>
        <taxon>Scaphopoda</taxon>
        <taxon>Dentaliida</taxon>
        <taxon>Dentaliidae</taxon>
        <taxon>Graptacme</taxon>
    </lineage>
</organism>